<gene>
    <name evidence="3" type="ORF">L798_12854</name>
</gene>
<feature type="compositionally biased region" description="Basic and acidic residues" evidence="1">
    <location>
        <begin position="303"/>
        <end position="312"/>
    </location>
</feature>
<sequence>MAGRGRRTVVKLPDMVAASPEKSPFMDSLFKKMEVIEENVNNLCQIASTLMDSWKKRQVHAVAVQAELETLKMTKVDIEEVVNALAQKVDEELLSTRISHDRHFSITSDFSRALQEVVRGVSHQDDKLERSVIGAMHQIEKGLNDYVDCRFKDIEGRLEAISKLKEEMEARGTKVKPRKKVTFVSPVKEFMEDRPRISPPGARSPSRNLAYKLHELHTQQMRFRQERNRLRDGSHMITSQKHLPDISGKMYRRQAMLSEPPTNDDRLSPIKLSPSEETARLSSRRRAPSVAASISAFYQTARPKSDKLDARSSKRKRLAKNMPVSRKGMQSADILASPPKRFPKQKVTDEIQAALREQKIPFNINS</sequence>
<keyword evidence="4" id="KW-1185">Reference proteome</keyword>
<accession>A0A067R573</accession>
<organism evidence="3 4">
    <name type="scientific">Zootermopsis nevadensis</name>
    <name type="common">Dampwood termite</name>
    <dbReference type="NCBI Taxonomy" id="136037"/>
    <lineage>
        <taxon>Eukaryota</taxon>
        <taxon>Metazoa</taxon>
        <taxon>Ecdysozoa</taxon>
        <taxon>Arthropoda</taxon>
        <taxon>Hexapoda</taxon>
        <taxon>Insecta</taxon>
        <taxon>Pterygota</taxon>
        <taxon>Neoptera</taxon>
        <taxon>Polyneoptera</taxon>
        <taxon>Dictyoptera</taxon>
        <taxon>Blattodea</taxon>
        <taxon>Blattoidea</taxon>
        <taxon>Termitoidae</taxon>
        <taxon>Termopsidae</taxon>
        <taxon>Zootermopsis</taxon>
    </lineage>
</organism>
<feature type="region of interest" description="Disordered" evidence="1">
    <location>
        <begin position="301"/>
        <end position="344"/>
    </location>
</feature>
<evidence type="ECO:0000313" key="4">
    <source>
        <dbReference type="Proteomes" id="UP000027135"/>
    </source>
</evidence>
<reference evidence="3 4" key="1">
    <citation type="journal article" date="2014" name="Nat. Commun.">
        <title>Molecular traces of alternative social organization in a termite genome.</title>
        <authorList>
            <person name="Terrapon N."/>
            <person name="Li C."/>
            <person name="Robertson H.M."/>
            <person name="Ji L."/>
            <person name="Meng X."/>
            <person name="Booth W."/>
            <person name="Chen Z."/>
            <person name="Childers C.P."/>
            <person name="Glastad K.M."/>
            <person name="Gokhale K."/>
            <person name="Gowin J."/>
            <person name="Gronenberg W."/>
            <person name="Hermansen R.A."/>
            <person name="Hu H."/>
            <person name="Hunt B.G."/>
            <person name="Huylmans A.K."/>
            <person name="Khalil S.M."/>
            <person name="Mitchell R.D."/>
            <person name="Munoz-Torres M.C."/>
            <person name="Mustard J.A."/>
            <person name="Pan H."/>
            <person name="Reese J.T."/>
            <person name="Scharf M.E."/>
            <person name="Sun F."/>
            <person name="Vogel H."/>
            <person name="Xiao J."/>
            <person name="Yang W."/>
            <person name="Yang Z."/>
            <person name="Yang Z."/>
            <person name="Zhou J."/>
            <person name="Zhu J."/>
            <person name="Brent C.S."/>
            <person name="Elsik C.G."/>
            <person name="Goodisman M.A."/>
            <person name="Liberles D.A."/>
            <person name="Roe R.M."/>
            <person name="Vargo E.L."/>
            <person name="Vilcinskas A."/>
            <person name="Wang J."/>
            <person name="Bornberg-Bauer E."/>
            <person name="Korb J."/>
            <person name="Zhang G."/>
            <person name="Liebig J."/>
        </authorList>
    </citation>
    <scope>NUCLEOTIDE SEQUENCE [LARGE SCALE GENOMIC DNA]</scope>
    <source>
        <tissue evidence="3">Whole organism</tissue>
    </source>
</reference>
<dbReference type="EMBL" id="KK852959">
    <property type="protein sequence ID" value="KDR13234.1"/>
    <property type="molecule type" value="Genomic_DNA"/>
</dbReference>
<dbReference type="InterPro" id="IPR032013">
    <property type="entry name" value="DUF4795"/>
</dbReference>
<evidence type="ECO:0000313" key="3">
    <source>
        <dbReference type="EMBL" id="KDR13234.1"/>
    </source>
</evidence>
<evidence type="ECO:0000259" key="2">
    <source>
        <dbReference type="Pfam" id="PF16043"/>
    </source>
</evidence>
<dbReference type="OrthoDB" id="5981048at2759"/>
<feature type="domain" description="DUF4795" evidence="2">
    <location>
        <begin position="26"/>
        <end position="164"/>
    </location>
</feature>
<name>A0A067R573_ZOONE</name>
<dbReference type="Proteomes" id="UP000027135">
    <property type="component" value="Unassembled WGS sequence"/>
</dbReference>
<proteinExistence type="predicted"/>
<dbReference type="Pfam" id="PF16043">
    <property type="entry name" value="DUF4795"/>
    <property type="match status" value="1"/>
</dbReference>
<evidence type="ECO:0000256" key="1">
    <source>
        <dbReference type="SAM" id="MobiDB-lite"/>
    </source>
</evidence>
<dbReference type="InParanoid" id="A0A067R573"/>
<dbReference type="AlphaFoldDB" id="A0A067R573"/>
<feature type="region of interest" description="Disordered" evidence="1">
    <location>
        <begin position="258"/>
        <end position="286"/>
    </location>
</feature>
<dbReference type="STRING" id="136037.A0A067R573"/>
<protein>
    <recommendedName>
        <fullName evidence="2">DUF4795 domain-containing protein</fullName>
    </recommendedName>
</protein>